<dbReference type="InterPro" id="IPR031436">
    <property type="entry name" value="TMEM132_C"/>
</dbReference>
<protein>
    <recommendedName>
        <fullName evidence="14">Transmembrane protein 132C</fullName>
    </recommendedName>
</protein>
<feature type="region of interest" description="Disordered" evidence="6">
    <location>
        <begin position="1088"/>
        <end position="1183"/>
    </location>
</feature>
<evidence type="ECO:0000256" key="2">
    <source>
        <dbReference type="ARBA" id="ARBA00006166"/>
    </source>
</evidence>
<evidence type="ECO:0000259" key="11">
    <source>
        <dbReference type="Pfam" id="PF23487"/>
    </source>
</evidence>
<evidence type="ECO:0000313" key="13">
    <source>
        <dbReference type="Proteomes" id="UP000000305"/>
    </source>
</evidence>
<dbReference type="STRING" id="6669.E9G4V5"/>
<sequence>MKVLWLVLFSFALGENVLISALAFPPLTSFCLLCGFAGTSLALDLHLEGADAGFFFQQSLGSSQQPLLKFPAHSYSSNASSSPADPPPLLRERLAVLGPSAQPGRILVTYGPFEAKQSLPTKYLTLPLENATEGGEQATLMDVTAHVVNTELRRETPVLRVLFHSGRHFHSPGHIVEDDPDRGAANPSAAAAAAGEEWEDEPNGRLMETCIALRVHNPNGGAPLTGTCAPQGLDGVCLAYMTLPFDWWASSPISPTFPSLNAGILGLQQHPTVTAKPSKAVRNVVELSYAVYETKAGQCGHSDPSTSNVGRVGHQKSQLQQQQQRASSANSFPPPSAVLIQPSRPIGSVRLLPNVYAPRDLLVHEEVISLSPTLRFIASAAPLYPHSYFYVTVLLDSTTAKEEPYAVIVRAKVKNGLKIISTQTTNPAWSLSFDVNGKHIAAAVSAVRNFSVSTQPHQPSQELFTWLLAVNVDHHRDSSELGDGVRALWSWTIRTHSASPPLPSSISGHHHHTNNKEGQLDEVKGKLTSRFEVLKDEVQSVFPIIKRRDLVNTAILTSRQVSEPLRVFMVTQAGKVADVTLQATCSSADESVLKVSSSCTSVYLDGSEVRGSTNATLVARYGNVESTSSLTVWVPEMPLDIQLDDVKLNQISGWKVMATSAASGASANQCRLRYQQSSFEVFARFYAEDHDSGRVSYLISRKTYLLITDLVRKVMRVADPRVASLKMTSGFIEGLKPGKTEVQVLSPMSGHVIAARELRVLADKVDVSRLSVRLIAGLSLSLSPDPDLDSCFVAQVEASDRLHSRYQEAILDLTVHFSDGSASPLRLTDRSHYNLVVESHNTSILALTSPARANIPRVLALGEGRATLSVTFSSACTTTTASQIGGIGGDGIGDASHSHRQGPAHPLATTMAVIQLALTGHPATSVQNDARTESSGQLYTLPQGGHGNGNQIIGDSRRNGGGGGGGKMASAAAAAATGRLAQPNQGQLTFSKPGSIEFGVNENQLSLKDDSNAVMMSNAGRELHQHPAYPSHYPGGGFGSFSSSSFQHMGPLEIGMYVLLAIFCAAIVVFVGTCIVYASRARKGLIPTDDSDQQHIDRQAPTTTTIDPWPSLWNRLKKMNPKGGGGGGSDEQRGRGIAGEENEDEEEGTDKGWIWLGRSTLDPEVPRRQTRPLSASTTNTAAAAGADVSANRLSGISYTGSEVSVRIVGRPNGQDGGRLSYKAQLCFEPLKDAADDDDDDEIDHDAHHPNSWPGSVDSKTFTKASNSSQQQQQQELLHHHPGALRIITNQLAAAEEPLLLSDVVRRPSNNRRAARRASEQDTRRYARSWLLAGEAVPRDFNSNPSILMDSSDAEEEEEEEEIQDLGCHVPDAFPNAKKNLKLDLSGIDKKTDSEYNVATFLRHGSPDIKQANIIENPRFSPTALVTTSVDVGDDAEFSAVGGESVESHPSGASALDVDYDRIISYLGILKETST</sequence>
<evidence type="ECO:0000259" key="10">
    <source>
        <dbReference type="Pfam" id="PF23486"/>
    </source>
</evidence>
<dbReference type="Pfam" id="PF23487">
    <property type="entry name" value="Ig_TMEM132_6th"/>
    <property type="match status" value="1"/>
</dbReference>
<dbReference type="HOGENOM" id="CLU_250042_0_0_1"/>
<feature type="compositionally biased region" description="Low complexity" evidence="6">
    <location>
        <begin position="184"/>
        <end position="194"/>
    </location>
</feature>
<evidence type="ECO:0008006" key="14">
    <source>
        <dbReference type="Google" id="ProtNLM"/>
    </source>
</evidence>
<evidence type="ECO:0000313" key="12">
    <source>
        <dbReference type="EMBL" id="EFX85492.1"/>
    </source>
</evidence>
<dbReference type="PhylomeDB" id="E9G4V5"/>
<proteinExistence type="inferred from homology"/>
<name>E9G4V5_DAPPU</name>
<keyword evidence="3 7" id="KW-0812">Transmembrane</keyword>
<feature type="compositionally biased region" description="Low complexity" evidence="6">
    <location>
        <begin position="315"/>
        <end position="331"/>
    </location>
</feature>
<evidence type="ECO:0000259" key="8">
    <source>
        <dbReference type="Pfam" id="PF15706"/>
    </source>
</evidence>
<keyword evidence="5 7" id="KW-0472">Membrane</keyword>
<evidence type="ECO:0000259" key="9">
    <source>
        <dbReference type="Pfam" id="PF16070"/>
    </source>
</evidence>
<feature type="compositionally biased region" description="Low complexity" evidence="6">
    <location>
        <begin position="1174"/>
        <end position="1183"/>
    </location>
</feature>
<feature type="region of interest" description="Disordered" evidence="6">
    <location>
        <begin position="297"/>
        <end position="334"/>
    </location>
</feature>
<dbReference type="InterPro" id="IPR055424">
    <property type="entry name" value="Ig_TMEM132_6th"/>
</dbReference>
<dbReference type="Pfam" id="PF23486">
    <property type="entry name" value="Ig_TMEM132_5th"/>
    <property type="match status" value="1"/>
</dbReference>
<reference evidence="12 13" key="1">
    <citation type="journal article" date="2011" name="Science">
        <title>The ecoresponsive genome of Daphnia pulex.</title>
        <authorList>
            <person name="Colbourne J.K."/>
            <person name="Pfrender M.E."/>
            <person name="Gilbert D."/>
            <person name="Thomas W.K."/>
            <person name="Tucker A."/>
            <person name="Oakley T.H."/>
            <person name="Tokishita S."/>
            <person name="Aerts A."/>
            <person name="Arnold G.J."/>
            <person name="Basu M.K."/>
            <person name="Bauer D.J."/>
            <person name="Caceres C.E."/>
            <person name="Carmel L."/>
            <person name="Casola C."/>
            <person name="Choi J.H."/>
            <person name="Detter J.C."/>
            <person name="Dong Q."/>
            <person name="Dusheyko S."/>
            <person name="Eads B.D."/>
            <person name="Frohlich T."/>
            <person name="Geiler-Samerotte K.A."/>
            <person name="Gerlach D."/>
            <person name="Hatcher P."/>
            <person name="Jogdeo S."/>
            <person name="Krijgsveld J."/>
            <person name="Kriventseva E.V."/>
            <person name="Kultz D."/>
            <person name="Laforsch C."/>
            <person name="Lindquist E."/>
            <person name="Lopez J."/>
            <person name="Manak J.R."/>
            <person name="Muller J."/>
            <person name="Pangilinan J."/>
            <person name="Patwardhan R.P."/>
            <person name="Pitluck S."/>
            <person name="Pritham E.J."/>
            <person name="Rechtsteiner A."/>
            <person name="Rho M."/>
            <person name="Rogozin I.B."/>
            <person name="Sakarya O."/>
            <person name="Salamov A."/>
            <person name="Schaack S."/>
            <person name="Shapiro H."/>
            <person name="Shiga Y."/>
            <person name="Skalitzky C."/>
            <person name="Smith Z."/>
            <person name="Souvorov A."/>
            <person name="Sung W."/>
            <person name="Tang Z."/>
            <person name="Tsuchiya D."/>
            <person name="Tu H."/>
            <person name="Vos H."/>
            <person name="Wang M."/>
            <person name="Wolf Y.I."/>
            <person name="Yamagata H."/>
            <person name="Yamada T."/>
            <person name="Ye Y."/>
            <person name="Shaw J.R."/>
            <person name="Andrews J."/>
            <person name="Crease T.J."/>
            <person name="Tang H."/>
            <person name="Lucas S.M."/>
            <person name="Robertson H.M."/>
            <person name="Bork P."/>
            <person name="Koonin E.V."/>
            <person name="Zdobnov E.M."/>
            <person name="Grigoriev I.V."/>
            <person name="Lynch M."/>
            <person name="Boore J.L."/>
        </authorList>
    </citation>
    <scope>NUCLEOTIDE SEQUENCE [LARGE SCALE GENOMIC DNA]</scope>
</reference>
<feature type="region of interest" description="Disordered" evidence="6">
    <location>
        <begin position="500"/>
        <end position="521"/>
    </location>
</feature>
<feature type="region of interest" description="Disordered" evidence="6">
    <location>
        <begin position="940"/>
        <end position="969"/>
    </location>
</feature>
<dbReference type="PANTHER" id="PTHR13388">
    <property type="entry name" value="DETONATOR, ISOFORM E"/>
    <property type="match status" value="1"/>
</dbReference>
<comment type="subcellular location">
    <subcellularLocation>
        <location evidence="1">Membrane</location>
        <topology evidence="1">Single-pass type I membrane protein</topology>
    </subcellularLocation>
</comment>
<evidence type="ECO:0000256" key="1">
    <source>
        <dbReference type="ARBA" id="ARBA00004479"/>
    </source>
</evidence>
<dbReference type="KEGG" id="dpx:DAPPUDRAFT_314172"/>
<evidence type="ECO:0000256" key="3">
    <source>
        <dbReference type="ARBA" id="ARBA00022692"/>
    </source>
</evidence>
<dbReference type="InParanoid" id="E9G4V5"/>
<feature type="domain" description="Transmembrane protein TMEM132 sixth" evidence="11">
    <location>
        <begin position="767"/>
        <end position="873"/>
    </location>
</feature>
<gene>
    <name evidence="12" type="ORF">DAPPUDRAFT_314172</name>
</gene>
<evidence type="ECO:0000256" key="7">
    <source>
        <dbReference type="SAM" id="Phobius"/>
    </source>
</evidence>
<dbReference type="InterPro" id="IPR026307">
    <property type="entry name" value="TMEM132"/>
</dbReference>
<feature type="compositionally biased region" description="Polar residues" evidence="6">
    <location>
        <begin position="1257"/>
        <end position="1268"/>
    </location>
</feature>
<organism evidence="12 13">
    <name type="scientific">Daphnia pulex</name>
    <name type="common">Water flea</name>
    <dbReference type="NCBI Taxonomy" id="6669"/>
    <lineage>
        <taxon>Eukaryota</taxon>
        <taxon>Metazoa</taxon>
        <taxon>Ecdysozoa</taxon>
        <taxon>Arthropoda</taxon>
        <taxon>Crustacea</taxon>
        <taxon>Branchiopoda</taxon>
        <taxon>Diplostraca</taxon>
        <taxon>Cladocera</taxon>
        <taxon>Anomopoda</taxon>
        <taxon>Daphniidae</taxon>
        <taxon>Daphnia</taxon>
    </lineage>
</organism>
<evidence type="ECO:0000256" key="4">
    <source>
        <dbReference type="ARBA" id="ARBA00022989"/>
    </source>
</evidence>
<dbReference type="GO" id="GO:0016020">
    <property type="term" value="C:membrane"/>
    <property type="evidence" value="ECO:0007669"/>
    <property type="project" value="UniProtKB-SubCell"/>
</dbReference>
<feature type="region of interest" description="Disordered" evidence="6">
    <location>
        <begin position="172"/>
        <end position="200"/>
    </location>
</feature>
<evidence type="ECO:0000256" key="6">
    <source>
        <dbReference type="SAM" id="MobiDB-lite"/>
    </source>
</evidence>
<dbReference type="OrthoDB" id="10026202at2759"/>
<dbReference type="EMBL" id="GL732532">
    <property type="protein sequence ID" value="EFX85492.1"/>
    <property type="molecule type" value="Genomic_DNA"/>
</dbReference>
<accession>E9G4V5</accession>
<feature type="compositionally biased region" description="Acidic residues" evidence="6">
    <location>
        <begin position="1234"/>
        <end position="1243"/>
    </location>
</feature>
<dbReference type="InterPro" id="IPR031437">
    <property type="entry name" value="Ig_TMEM132_4th"/>
</dbReference>
<feature type="domain" description="Transmembrane protein TMEM132 fifth" evidence="10">
    <location>
        <begin position="641"/>
        <end position="765"/>
    </location>
</feature>
<dbReference type="Proteomes" id="UP000000305">
    <property type="component" value="Unassembled WGS sequence"/>
</dbReference>
<dbReference type="eggNOG" id="KOG4789">
    <property type="taxonomic scope" value="Eukaryota"/>
</dbReference>
<dbReference type="Pfam" id="PF15706">
    <property type="entry name" value="TMEM132_C"/>
    <property type="match status" value="1"/>
</dbReference>
<keyword evidence="13" id="KW-1185">Reference proteome</keyword>
<feature type="domain" description="Transmembrane protein family 132 fourth" evidence="9">
    <location>
        <begin position="541"/>
        <end position="637"/>
    </location>
</feature>
<dbReference type="PANTHER" id="PTHR13388:SF11">
    <property type="entry name" value="DETONATOR, ISOFORM E"/>
    <property type="match status" value="1"/>
</dbReference>
<evidence type="ECO:0000256" key="5">
    <source>
        <dbReference type="ARBA" id="ARBA00023136"/>
    </source>
</evidence>
<dbReference type="InterPro" id="IPR055423">
    <property type="entry name" value="Ig_TMEM132_5th"/>
</dbReference>
<feature type="region of interest" description="Disordered" evidence="6">
    <location>
        <begin position="1232"/>
        <end position="1276"/>
    </location>
</feature>
<feature type="transmembrane region" description="Helical" evidence="7">
    <location>
        <begin position="1054"/>
        <end position="1078"/>
    </location>
</feature>
<comment type="similarity">
    <text evidence="2">Belongs to the TMEM132 family.</text>
</comment>
<feature type="domain" description="Transmembrane protein TMEM132 C-terminal" evidence="8">
    <location>
        <begin position="1043"/>
        <end position="1160"/>
    </location>
</feature>
<dbReference type="Pfam" id="PF16070">
    <property type="entry name" value="Ig_TMEM132_4th"/>
    <property type="match status" value="1"/>
</dbReference>
<dbReference type="FunCoup" id="E9G4V5">
    <property type="interactions" value="41"/>
</dbReference>
<keyword evidence="4 7" id="KW-1133">Transmembrane helix</keyword>